<accession>A0A653BYP3</accession>
<feature type="non-terminal residue" evidence="1">
    <location>
        <position position="59"/>
    </location>
</feature>
<dbReference type="AlphaFoldDB" id="A0A653BYP3"/>
<dbReference type="Proteomes" id="UP000410492">
    <property type="component" value="Unassembled WGS sequence"/>
</dbReference>
<evidence type="ECO:0000313" key="2">
    <source>
        <dbReference type="Proteomes" id="UP000410492"/>
    </source>
</evidence>
<sequence length="59" mass="6694">MTMKTRKTNCADSQIAESPRHSECLFRRFLEYTPMIGNFGADCTDLTLIMHAAKNKKAV</sequence>
<reference evidence="1 2" key="1">
    <citation type="submission" date="2019-01" db="EMBL/GenBank/DDBJ databases">
        <authorList>
            <person name="Sayadi A."/>
        </authorList>
    </citation>
    <scope>NUCLEOTIDE SEQUENCE [LARGE SCALE GENOMIC DNA]</scope>
</reference>
<dbReference type="EMBL" id="CAACVG010006513">
    <property type="protein sequence ID" value="VEN40351.1"/>
    <property type="molecule type" value="Genomic_DNA"/>
</dbReference>
<gene>
    <name evidence="1" type="ORF">CALMAC_LOCUS4540</name>
</gene>
<proteinExistence type="predicted"/>
<evidence type="ECO:0000313" key="1">
    <source>
        <dbReference type="EMBL" id="VEN40351.1"/>
    </source>
</evidence>
<organism evidence="1 2">
    <name type="scientific">Callosobruchus maculatus</name>
    <name type="common">Southern cowpea weevil</name>
    <name type="synonym">Pulse bruchid</name>
    <dbReference type="NCBI Taxonomy" id="64391"/>
    <lineage>
        <taxon>Eukaryota</taxon>
        <taxon>Metazoa</taxon>
        <taxon>Ecdysozoa</taxon>
        <taxon>Arthropoda</taxon>
        <taxon>Hexapoda</taxon>
        <taxon>Insecta</taxon>
        <taxon>Pterygota</taxon>
        <taxon>Neoptera</taxon>
        <taxon>Endopterygota</taxon>
        <taxon>Coleoptera</taxon>
        <taxon>Polyphaga</taxon>
        <taxon>Cucujiformia</taxon>
        <taxon>Chrysomeloidea</taxon>
        <taxon>Chrysomelidae</taxon>
        <taxon>Bruchinae</taxon>
        <taxon>Bruchini</taxon>
        <taxon>Callosobruchus</taxon>
    </lineage>
</organism>
<name>A0A653BYP3_CALMS</name>
<keyword evidence="2" id="KW-1185">Reference proteome</keyword>
<protein>
    <submittedName>
        <fullName evidence="1">Uncharacterized protein</fullName>
    </submittedName>
</protein>